<evidence type="ECO:0000256" key="4">
    <source>
        <dbReference type="SAM" id="MobiDB-lite"/>
    </source>
</evidence>
<keyword evidence="3 5" id="KW-0472">Membrane</keyword>
<feature type="transmembrane region" description="Helical" evidence="5">
    <location>
        <begin position="125"/>
        <end position="145"/>
    </location>
</feature>
<dbReference type="InterPro" id="IPR036259">
    <property type="entry name" value="MFS_trans_sf"/>
</dbReference>
<evidence type="ECO:0000256" key="1">
    <source>
        <dbReference type="ARBA" id="ARBA00022692"/>
    </source>
</evidence>
<evidence type="ECO:0000313" key="8">
    <source>
        <dbReference type="Proteomes" id="UP000199048"/>
    </source>
</evidence>
<dbReference type="EMBL" id="FOTK01000003">
    <property type="protein sequence ID" value="SFL29657.1"/>
    <property type="molecule type" value="Genomic_DNA"/>
</dbReference>
<feature type="region of interest" description="Disordered" evidence="4">
    <location>
        <begin position="1"/>
        <end position="44"/>
    </location>
</feature>
<accession>A0A1I4GJX5</accession>
<dbReference type="PANTHER" id="PTHR23539:SF1">
    <property type="entry name" value="MAJOR FACILITATOR SUPERFAMILY (MFS) PROFILE DOMAIN-CONTAINING PROTEIN"/>
    <property type="match status" value="1"/>
</dbReference>
<sequence length="456" mass="46828">MTVARLKARPAVSPRERDVSRQDPRSRPVRLKDSSAEVAREPARAAAEAAPVDRTVSAVSRHGLDAFAFFVANLQTGFGPFLAVYFSQAKWTQSDIGFALTVGSLVALLGQVPGGAFVDVVRSKRFAAAVAVIGISGSAFALAVWPSFPVVLLAMAVHSGASCVLTPAIAAISIGLVGRARAGERLGRNASFAALGNALGAAGMGAIGYYLSNGAVFYLTAALVVPTIIALSRIRAREIDANVFKEAASAQAPRASGKDGVRALLTNRGLLCFSACMVLFFLANAAMLPLVGSVLTLRASETATALVAACIMVPQAVLAVSAPAVGRAAERFGRYPVLLLGFGALPVRGLMLAYTTNPYGLVAIQVLDGISASVLGVMVPLVVSDLTRGTGRFNLALGAVGTAMGVGAALSTSLAGIMADRLGSHSAFLGLALMGFAAFMLVALIMPETRQPAEEA</sequence>
<keyword evidence="1 5" id="KW-0812">Transmembrane</keyword>
<feature type="transmembrane region" description="Helical" evidence="5">
    <location>
        <begin position="395"/>
        <end position="419"/>
    </location>
</feature>
<dbReference type="OrthoDB" id="9812574at2"/>
<reference evidence="8" key="1">
    <citation type="submission" date="2016-10" db="EMBL/GenBank/DDBJ databases">
        <authorList>
            <person name="Varghese N."/>
            <person name="Submissions S."/>
        </authorList>
    </citation>
    <scope>NUCLEOTIDE SEQUENCE [LARGE SCALE GENOMIC DNA]</scope>
    <source>
        <strain evidence="8">BL36</strain>
    </source>
</reference>
<evidence type="ECO:0000256" key="2">
    <source>
        <dbReference type="ARBA" id="ARBA00022989"/>
    </source>
</evidence>
<evidence type="ECO:0000256" key="5">
    <source>
        <dbReference type="SAM" id="Phobius"/>
    </source>
</evidence>
<dbReference type="STRING" id="582667.SAMN05192568_100315"/>
<evidence type="ECO:0000256" key="3">
    <source>
        <dbReference type="ARBA" id="ARBA00023136"/>
    </source>
</evidence>
<evidence type="ECO:0000313" key="7">
    <source>
        <dbReference type="EMBL" id="SFL29657.1"/>
    </source>
</evidence>
<proteinExistence type="predicted"/>
<dbReference type="InterPro" id="IPR011701">
    <property type="entry name" value="MFS"/>
</dbReference>
<name>A0A1I4GJX5_9HYPH</name>
<dbReference type="GO" id="GO:0022857">
    <property type="term" value="F:transmembrane transporter activity"/>
    <property type="evidence" value="ECO:0007669"/>
    <property type="project" value="InterPro"/>
</dbReference>
<gene>
    <name evidence="7" type="ORF">SAMN05192568_100315</name>
</gene>
<keyword evidence="2 5" id="KW-1133">Transmembrane helix</keyword>
<dbReference type="Pfam" id="PF07690">
    <property type="entry name" value="MFS_1"/>
    <property type="match status" value="1"/>
</dbReference>
<dbReference type="PANTHER" id="PTHR23539">
    <property type="entry name" value="MFS TRANSPORTER"/>
    <property type="match status" value="1"/>
</dbReference>
<feature type="transmembrane region" description="Helical" evidence="5">
    <location>
        <begin position="64"/>
        <end position="86"/>
    </location>
</feature>
<organism evidence="7 8">
    <name type="scientific">Methylobacterium pseudosasicola</name>
    <dbReference type="NCBI Taxonomy" id="582667"/>
    <lineage>
        <taxon>Bacteria</taxon>
        <taxon>Pseudomonadati</taxon>
        <taxon>Pseudomonadota</taxon>
        <taxon>Alphaproteobacteria</taxon>
        <taxon>Hyphomicrobiales</taxon>
        <taxon>Methylobacteriaceae</taxon>
        <taxon>Methylobacterium</taxon>
    </lineage>
</organism>
<dbReference type="PROSITE" id="PS50850">
    <property type="entry name" value="MFS"/>
    <property type="match status" value="1"/>
</dbReference>
<evidence type="ECO:0000259" key="6">
    <source>
        <dbReference type="PROSITE" id="PS50850"/>
    </source>
</evidence>
<feature type="transmembrane region" description="Helical" evidence="5">
    <location>
        <begin position="190"/>
        <end position="210"/>
    </location>
</feature>
<dbReference type="Gene3D" id="1.20.1250.20">
    <property type="entry name" value="MFS general substrate transporter like domains"/>
    <property type="match status" value="2"/>
</dbReference>
<dbReference type="InterPro" id="IPR020846">
    <property type="entry name" value="MFS_dom"/>
</dbReference>
<feature type="domain" description="Major facilitator superfamily (MFS) profile" evidence="6">
    <location>
        <begin position="261"/>
        <end position="456"/>
    </location>
</feature>
<protein>
    <submittedName>
        <fullName evidence="7">Predicted arabinose efflux permease, MFS family</fullName>
    </submittedName>
</protein>
<dbReference type="AlphaFoldDB" id="A0A1I4GJX5"/>
<dbReference type="Proteomes" id="UP000199048">
    <property type="component" value="Unassembled WGS sequence"/>
</dbReference>
<feature type="transmembrane region" description="Helical" evidence="5">
    <location>
        <begin position="270"/>
        <end position="291"/>
    </location>
</feature>
<feature type="transmembrane region" description="Helical" evidence="5">
    <location>
        <begin position="362"/>
        <end position="383"/>
    </location>
</feature>
<dbReference type="SUPFAM" id="SSF103473">
    <property type="entry name" value="MFS general substrate transporter"/>
    <property type="match status" value="1"/>
</dbReference>
<keyword evidence="8" id="KW-1185">Reference proteome</keyword>
<feature type="compositionally biased region" description="Basic and acidic residues" evidence="4">
    <location>
        <begin position="14"/>
        <end position="43"/>
    </location>
</feature>
<feature type="transmembrane region" description="Helical" evidence="5">
    <location>
        <begin position="425"/>
        <end position="446"/>
    </location>
</feature>
<feature type="transmembrane region" description="Helical" evidence="5">
    <location>
        <begin position="216"/>
        <end position="234"/>
    </location>
</feature>
<feature type="transmembrane region" description="Helical" evidence="5">
    <location>
        <begin position="151"/>
        <end position="178"/>
    </location>
</feature>
<dbReference type="RefSeq" id="WP_092037410.1">
    <property type="nucleotide sequence ID" value="NZ_FOTK01000003.1"/>
</dbReference>
<feature type="transmembrane region" description="Helical" evidence="5">
    <location>
        <begin position="337"/>
        <end position="356"/>
    </location>
</feature>
<feature type="transmembrane region" description="Helical" evidence="5">
    <location>
        <begin position="98"/>
        <end position="118"/>
    </location>
</feature>
<feature type="transmembrane region" description="Helical" evidence="5">
    <location>
        <begin position="303"/>
        <end position="325"/>
    </location>
</feature>